<gene>
    <name evidence="9" type="ORF">CJD36_005645</name>
</gene>
<dbReference type="PANTHER" id="PTHR33908:SF11">
    <property type="entry name" value="MEMBRANE PROTEIN"/>
    <property type="match status" value="1"/>
</dbReference>
<dbReference type="GO" id="GO:0016763">
    <property type="term" value="F:pentosyltransferase activity"/>
    <property type="evidence" value="ECO:0007669"/>
    <property type="project" value="TreeGrafter"/>
</dbReference>
<keyword evidence="5 8" id="KW-0812">Transmembrane</keyword>
<sequence>MLSFLKSRWVLLIVITLFSIFKIHHLYYPYFWDESWPYASAVAYMFNHGISLIPGAVDPDLSRGHPLFFHAAAALWGKIFGMSHVSMHSFALLISVLFLVTIYEAGLKIFNKRVAIMSLLLVVTQVLFIVQSAFLLLEMLVALLALLSLYHYIKGNYLQTGLYLSMLFLTKESGLIMGFVLGIDALLSLRTFTKATWKDHAARLLSIGVPCILMGIFFLLQKHINGWYVLPLYSQLVEHSWSNFWHVFSKVASGCMYVSDYRYWYFLTAAAITVYAAITKKMYGLFTILIPVALIYLMTGEQGPRGHWDSFFHFIGLIVSFVLLTWFISRPALFPLLAQRKFIVLTMAFISCFIIFSSMNFFTYRYLLASIIPGLMLVAVITDKMAEQTKPKLFFVAFGLMMTVSAYAYINDDGNGDTDRSAFYNMELQQSSVDYLEQHNLYDALIGAGSYLQRIHLTDPATGFLRGNKTFKNVDWEINHPDYMIVDNIEPDYRYDQIKNRPGYSLVFRKTKGQGWIEIYRKNQK</sequence>
<dbReference type="EMBL" id="PPSL01000002">
    <property type="protein sequence ID" value="PQJ11286.1"/>
    <property type="molecule type" value="Genomic_DNA"/>
</dbReference>
<keyword evidence="6 8" id="KW-1133">Transmembrane helix</keyword>
<keyword evidence="7 8" id="KW-0472">Membrane</keyword>
<comment type="subcellular location">
    <subcellularLocation>
        <location evidence="1">Cell membrane</location>
        <topology evidence="1">Multi-pass membrane protein</topology>
    </subcellularLocation>
</comment>
<keyword evidence="4" id="KW-0808">Transferase</keyword>
<evidence type="ECO:0000256" key="2">
    <source>
        <dbReference type="ARBA" id="ARBA00022475"/>
    </source>
</evidence>
<dbReference type="RefSeq" id="WP_105038165.1">
    <property type="nucleotide sequence ID" value="NZ_PPSL01000002.1"/>
</dbReference>
<feature type="transmembrane region" description="Helical" evidence="8">
    <location>
        <begin position="162"/>
        <end position="189"/>
    </location>
</feature>
<reference evidence="9 10" key="1">
    <citation type="submission" date="2018-01" db="EMBL/GenBank/DDBJ databases">
        <title>A novel member of the phylum Bacteroidetes isolated from glacier ice.</title>
        <authorList>
            <person name="Liu Q."/>
            <person name="Xin Y.-H."/>
        </authorList>
    </citation>
    <scope>NUCLEOTIDE SEQUENCE [LARGE SCALE GENOMIC DNA]</scope>
    <source>
        <strain evidence="9 10">RB1R16</strain>
    </source>
</reference>
<dbReference type="OrthoDB" id="661429at2"/>
<organism evidence="9 10">
    <name type="scientific">Flavipsychrobacter stenotrophus</name>
    <dbReference type="NCBI Taxonomy" id="2077091"/>
    <lineage>
        <taxon>Bacteria</taxon>
        <taxon>Pseudomonadati</taxon>
        <taxon>Bacteroidota</taxon>
        <taxon>Chitinophagia</taxon>
        <taxon>Chitinophagales</taxon>
        <taxon>Chitinophagaceae</taxon>
        <taxon>Flavipsychrobacter</taxon>
    </lineage>
</organism>
<evidence type="ECO:0000256" key="6">
    <source>
        <dbReference type="ARBA" id="ARBA00022989"/>
    </source>
</evidence>
<evidence type="ECO:0000313" key="9">
    <source>
        <dbReference type="EMBL" id="PQJ11286.1"/>
    </source>
</evidence>
<evidence type="ECO:0000256" key="8">
    <source>
        <dbReference type="SAM" id="Phobius"/>
    </source>
</evidence>
<name>A0A2S7SXN1_9BACT</name>
<dbReference type="Proteomes" id="UP000239872">
    <property type="component" value="Unassembled WGS sequence"/>
</dbReference>
<dbReference type="GO" id="GO:0009103">
    <property type="term" value="P:lipopolysaccharide biosynthetic process"/>
    <property type="evidence" value="ECO:0007669"/>
    <property type="project" value="UniProtKB-ARBA"/>
</dbReference>
<feature type="transmembrane region" description="Helical" evidence="8">
    <location>
        <begin position="9"/>
        <end position="28"/>
    </location>
</feature>
<feature type="transmembrane region" description="Helical" evidence="8">
    <location>
        <begin position="201"/>
        <end position="220"/>
    </location>
</feature>
<evidence type="ECO:0000256" key="7">
    <source>
        <dbReference type="ARBA" id="ARBA00023136"/>
    </source>
</evidence>
<proteinExistence type="predicted"/>
<feature type="transmembrane region" description="Helical" evidence="8">
    <location>
        <begin position="364"/>
        <end position="381"/>
    </location>
</feature>
<dbReference type="PANTHER" id="PTHR33908">
    <property type="entry name" value="MANNOSYLTRANSFERASE YKCB-RELATED"/>
    <property type="match status" value="1"/>
</dbReference>
<evidence type="ECO:0000256" key="4">
    <source>
        <dbReference type="ARBA" id="ARBA00022679"/>
    </source>
</evidence>
<evidence type="ECO:0000256" key="3">
    <source>
        <dbReference type="ARBA" id="ARBA00022676"/>
    </source>
</evidence>
<feature type="transmembrane region" description="Helical" evidence="8">
    <location>
        <begin position="283"/>
        <end position="299"/>
    </location>
</feature>
<feature type="transmembrane region" description="Helical" evidence="8">
    <location>
        <begin position="311"/>
        <end position="329"/>
    </location>
</feature>
<protein>
    <submittedName>
        <fullName evidence="9">Uncharacterized protein</fullName>
    </submittedName>
</protein>
<feature type="transmembrane region" description="Helical" evidence="8">
    <location>
        <begin position="393"/>
        <end position="410"/>
    </location>
</feature>
<evidence type="ECO:0000313" key="10">
    <source>
        <dbReference type="Proteomes" id="UP000239872"/>
    </source>
</evidence>
<feature type="transmembrane region" description="Helical" evidence="8">
    <location>
        <begin position="341"/>
        <end position="358"/>
    </location>
</feature>
<feature type="transmembrane region" description="Helical" evidence="8">
    <location>
        <begin position="119"/>
        <end position="150"/>
    </location>
</feature>
<feature type="transmembrane region" description="Helical" evidence="8">
    <location>
        <begin position="85"/>
        <end position="107"/>
    </location>
</feature>
<comment type="caution">
    <text evidence="9">The sequence shown here is derived from an EMBL/GenBank/DDBJ whole genome shotgun (WGS) entry which is preliminary data.</text>
</comment>
<keyword evidence="10" id="KW-1185">Reference proteome</keyword>
<evidence type="ECO:0000256" key="1">
    <source>
        <dbReference type="ARBA" id="ARBA00004651"/>
    </source>
</evidence>
<feature type="transmembrane region" description="Helical" evidence="8">
    <location>
        <begin position="261"/>
        <end position="278"/>
    </location>
</feature>
<dbReference type="AlphaFoldDB" id="A0A2S7SXN1"/>
<evidence type="ECO:0000256" key="5">
    <source>
        <dbReference type="ARBA" id="ARBA00022692"/>
    </source>
</evidence>
<accession>A0A2S7SXN1</accession>
<dbReference type="GO" id="GO:0005886">
    <property type="term" value="C:plasma membrane"/>
    <property type="evidence" value="ECO:0007669"/>
    <property type="project" value="UniProtKB-SubCell"/>
</dbReference>
<keyword evidence="2" id="KW-1003">Cell membrane</keyword>
<dbReference type="InterPro" id="IPR050297">
    <property type="entry name" value="LipidA_mod_glycosyltrf_83"/>
</dbReference>
<keyword evidence="3" id="KW-0328">Glycosyltransferase</keyword>